<dbReference type="Proteomes" id="UP000626844">
    <property type="component" value="Unassembled WGS sequence"/>
</dbReference>
<dbReference type="RefSeq" id="WP_191155618.1">
    <property type="nucleotide sequence ID" value="NZ_JACXAI010000002.1"/>
</dbReference>
<protein>
    <submittedName>
        <fullName evidence="1">Uncharacterized protein</fullName>
    </submittedName>
</protein>
<keyword evidence="2" id="KW-1185">Reference proteome</keyword>
<accession>A0A926NE76</accession>
<reference evidence="1" key="1">
    <citation type="submission" date="2020-09" db="EMBL/GenBank/DDBJ databases">
        <title>A novel bacterium of genus Bacillus, isolated from South China Sea.</title>
        <authorList>
            <person name="Huang H."/>
            <person name="Mo K."/>
            <person name="Hu Y."/>
        </authorList>
    </citation>
    <scope>NUCLEOTIDE SEQUENCE</scope>
    <source>
        <strain evidence="1">IB182487</strain>
    </source>
</reference>
<name>A0A926NE76_9BACI</name>
<evidence type="ECO:0000313" key="2">
    <source>
        <dbReference type="Proteomes" id="UP000626844"/>
    </source>
</evidence>
<dbReference type="AlphaFoldDB" id="A0A926NE76"/>
<proteinExistence type="predicted"/>
<sequence length="240" mass="27931">MIQLNEEDIRLKLLVGLPIEIKGIGHLHLPSLYEIISMNESTYNTNISYLLFSKDNLNENPEEFDPYSDYEILISFLYQDSSFRELIFNALEMVFGEKPNYKEGIVYFGELSEDSVLTEEKWEIIKKVIMIGNFIEVKKVEEYKAGNERARKFIEKLKKQKAEAVKIKPKQSLHSIISSIGWKSIGIDNVFNLTIYQLYNGLRTLDNIDNYHYTLTGIYTGNIDGKKIKMSEIHWANIIK</sequence>
<organism evidence="1 2">
    <name type="scientific">Metabacillus arenae</name>
    <dbReference type="NCBI Taxonomy" id="2771434"/>
    <lineage>
        <taxon>Bacteria</taxon>
        <taxon>Bacillati</taxon>
        <taxon>Bacillota</taxon>
        <taxon>Bacilli</taxon>
        <taxon>Bacillales</taxon>
        <taxon>Bacillaceae</taxon>
        <taxon>Metabacillus</taxon>
    </lineage>
</organism>
<dbReference type="EMBL" id="JACXAI010000002">
    <property type="protein sequence ID" value="MBD1379215.1"/>
    <property type="molecule type" value="Genomic_DNA"/>
</dbReference>
<evidence type="ECO:0000313" key="1">
    <source>
        <dbReference type="EMBL" id="MBD1379215.1"/>
    </source>
</evidence>
<comment type="caution">
    <text evidence="1">The sequence shown here is derived from an EMBL/GenBank/DDBJ whole genome shotgun (WGS) entry which is preliminary data.</text>
</comment>
<gene>
    <name evidence="1" type="ORF">IC621_03130</name>
</gene>